<reference evidence="1 2" key="1">
    <citation type="submission" date="2016-05" db="EMBL/GenBank/DDBJ databases">
        <title>Paenibacillus oryzae. sp. nov., isolated from the rice root.</title>
        <authorList>
            <person name="Zhang J."/>
            <person name="Zhang X."/>
        </authorList>
    </citation>
    <scope>NUCLEOTIDE SEQUENCE [LARGE SCALE GENOMIC DNA]</scope>
    <source>
        <strain evidence="1 2">1DrF-4</strain>
    </source>
</reference>
<evidence type="ECO:0000313" key="1">
    <source>
        <dbReference type="EMBL" id="OBR67860.1"/>
    </source>
</evidence>
<gene>
    <name evidence="1" type="ORF">A7K91_08365</name>
</gene>
<accession>A0A1A5YR26</accession>
<dbReference type="EMBL" id="LYPA01000031">
    <property type="protein sequence ID" value="OBR67860.1"/>
    <property type="molecule type" value="Genomic_DNA"/>
</dbReference>
<keyword evidence="2" id="KW-1185">Reference proteome</keyword>
<evidence type="ECO:0000313" key="2">
    <source>
        <dbReference type="Proteomes" id="UP000092024"/>
    </source>
</evidence>
<sequence>MYKCIKCEIRYVTEKAKANFKAERLAGEDLLCLHCIGDLTGKVMNEYGFLVRPEELGSTSRRLQILPRTITNCRPCMKKGTLS</sequence>
<dbReference type="Proteomes" id="UP000092024">
    <property type="component" value="Unassembled WGS sequence"/>
</dbReference>
<comment type="caution">
    <text evidence="1">The sequence shown here is derived from an EMBL/GenBank/DDBJ whole genome shotgun (WGS) entry which is preliminary data.</text>
</comment>
<name>A0A1A5YR26_9BACL</name>
<protein>
    <submittedName>
        <fullName evidence="1">Uncharacterized protein</fullName>
    </submittedName>
</protein>
<organism evidence="1 2">
    <name type="scientific">Paenibacillus oryzae</name>
    <dbReference type="NCBI Taxonomy" id="1844972"/>
    <lineage>
        <taxon>Bacteria</taxon>
        <taxon>Bacillati</taxon>
        <taxon>Bacillota</taxon>
        <taxon>Bacilli</taxon>
        <taxon>Bacillales</taxon>
        <taxon>Paenibacillaceae</taxon>
        <taxon>Paenibacillus</taxon>
    </lineage>
</organism>
<dbReference type="AlphaFoldDB" id="A0A1A5YR26"/>
<proteinExistence type="predicted"/>